<feature type="signal peptide" evidence="1">
    <location>
        <begin position="1"/>
        <end position="15"/>
    </location>
</feature>
<feature type="chain" id="PRO_5031149991" description="Arginine transporter" evidence="1">
    <location>
        <begin position="16"/>
        <end position="120"/>
    </location>
</feature>
<evidence type="ECO:0000313" key="3">
    <source>
        <dbReference type="Proteomes" id="UP000541426"/>
    </source>
</evidence>
<comment type="caution">
    <text evidence="2">The sequence shown here is derived from an EMBL/GenBank/DDBJ whole genome shotgun (WGS) entry which is preliminary data.</text>
</comment>
<dbReference type="AlphaFoldDB" id="A0A7W6DUW0"/>
<keyword evidence="3" id="KW-1185">Reference proteome</keyword>
<gene>
    <name evidence="2" type="ORF">GGQ68_003404</name>
</gene>
<dbReference type="EMBL" id="JACIEJ010000008">
    <property type="protein sequence ID" value="MBB3987060.1"/>
    <property type="molecule type" value="Genomic_DNA"/>
</dbReference>
<accession>A0A7W6DUW0</accession>
<evidence type="ECO:0008006" key="4">
    <source>
        <dbReference type="Google" id="ProtNLM"/>
    </source>
</evidence>
<dbReference type="Proteomes" id="UP000541426">
    <property type="component" value="Unassembled WGS sequence"/>
</dbReference>
<protein>
    <recommendedName>
        <fullName evidence="4">Arginine transporter</fullName>
    </recommendedName>
</protein>
<dbReference type="RefSeq" id="WP_183967898.1">
    <property type="nucleotide sequence ID" value="NZ_BAABBZ010000019.1"/>
</dbReference>
<dbReference type="PROSITE" id="PS51257">
    <property type="entry name" value="PROKAR_LIPOPROTEIN"/>
    <property type="match status" value="1"/>
</dbReference>
<organism evidence="2 3">
    <name type="scientific">Sagittula marina</name>
    <dbReference type="NCBI Taxonomy" id="943940"/>
    <lineage>
        <taxon>Bacteria</taxon>
        <taxon>Pseudomonadati</taxon>
        <taxon>Pseudomonadota</taxon>
        <taxon>Alphaproteobacteria</taxon>
        <taxon>Rhodobacterales</taxon>
        <taxon>Roseobacteraceae</taxon>
        <taxon>Sagittula</taxon>
    </lineage>
</organism>
<sequence length="120" mass="13043">MTRMMLGLAACLALAACGGGSDSRNQRGVSVERQAFSTGQISRACMTSGRKAANTRLCGCLQAVADETLRSRSDQRMAAGFFGDPHEAQVIRQSDNPHHEDFWKRYKGFSGEAERVCKGL</sequence>
<evidence type="ECO:0000256" key="1">
    <source>
        <dbReference type="SAM" id="SignalP"/>
    </source>
</evidence>
<proteinExistence type="predicted"/>
<keyword evidence="1" id="KW-0732">Signal</keyword>
<reference evidence="2 3" key="1">
    <citation type="submission" date="2020-08" db="EMBL/GenBank/DDBJ databases">
        <title>Genomic Encyclopedia of Type Strains, Phase IV (KMG-IV): sequencing the most valuable type-strain genomes for metagenomic binning, comparative biology and taxonomic classification.</title>
        <authorList>
            <person name="Goeker M."/>
        </authorList>
    </citation>
    <scope>NUCLEOTIDE SEQUENCE [LARGE SCALE GENOMIC DNA]</scope>
    <source>
        <strain evidence="2 3">DSM 102235</strain>
    </source>
</reference>
<name>A0A7W6DUW0_9RHOB</name>
<evidence type="ECO:0000313" key="2">
    <source>
        <dbReference type="EMBL" id="MBB3987060.1"/>
    </source>
</evidence>